<organism evidence="1 2">
    <name type="scientific">Morella rubra</name>
    <name type="common">Chinese bayberry</name>
    <dbReference type="NCBI Taxonomy" id="262757"/>
    <lineage>
        <taxon>Eukaryota</taxon>
        <taxon>Viridiplantae</taxon>
        <taxon>Streptophyta</taxon>
        <taxon>Embryophyta</taxon>
        <taxon>Tracheophyta</taxon>
        <taxon>Spermatophyta</taxon>
        <taxon>Magnoliopsida</taxon>
        <taxon>eudicotyledons</taxon>
        <taxon>Gunneridae</taxon>
        <taxon>Pentapetalae</taxon>
        <taxon>rosids</taxon>
        <taxon>fabids</taxon>
        <taxon>Fagales</taxon>
        <taxon>Myricaceae</taxon>
        <taxon>Morella</taxon>
    </lineage>
</organism>
<gene>
    <name evidence="1" type="ORF">CJ030_MR0G027279</name>
</gene>
<sequence>MHALWVFLKDTVNCRVKVTDVVGRTGTCGNSRSYCTEKGSLGFESVRNTGTPLHKMSLRQNHARTLLYALNVGDPSRNIVEMILQRASMNPSKPPRKIKTILKVKNSVEVLERFEKYREKVKKKVHKQYETHPRSTVDGNELLRFYSTTIVCCSGKSKRIYEFCKDPTCDVCRIIQSNFDTDYTRKYGVRLSTSSEDLRENMIATTSGKNMKRAVIVCRTIAGSIVTMGEGDNEDFDSVGSGLPSNLECLTVRNPHAVLPCFVVVFD</sequence>
<dbReference type="AlphaFoldDB" id="A0A6A1UFI2"/>
<dbReference type="Proteomes" id="UP000516437">
    <property type="component" value="Unassembled WGS sequence"/>
</dbReference>
<accession>A0A6A1UFI2</accession>
<dbReference type="PANTHER" id="PTHR31681">
    <property type="entry name" value="C2H2-LIKE ZINC FINGER PROTEIN"/>
    <property type="match status" value="1"/>
</dbReference>
<reference evidence="1 2" key="1">
    <citation type="journal article" date="2019" name="Plant Biotechnol. J.">
        <title>The red bayberry genome and genetic basis of sex determination.</title>
        <authorList>
            <person name="Jia H.M."/>
            <person name="Jia H.J."/>
            <person name="Cai Q.L."/>
            <person name="Wang Y."/>
            <person name="Zhao H.B."/>
            <person name="Yang W.F."/>
            <person name="Wang G.Y."/>
            <person name="Li Y.H."/>
            <person name="Zhan D.L."/>
            <person name="Shen Y.T."/>
            <person name="Niu Q.F."/>
            <person name="Chang L."/>
            <person name="Qiu J."/>
            <person name="Zhao L."/>
            <person name="Xie H.B."/>
            <person name="Fu W.Y."/>
            <person name="Jin J."/>
            <person name="Li X.W."/>
            <person name="Jiao Y."/>
            <person name="Zhou C.C."/>
            <person name="Tu T."/>
            <person name="Chai C.Y."/>
            <person name="Gao J.L."/>
            <person name="Fan L.J."/>
            <person name="van de Weg E."/>
            <person name="Wang J.Y."/>
            <person name="Gao Z.S."/>
        </authorList>
    </citation>
    <scope>NUCLEOTIDE SEQUENCE [LARGE SCALE GENOMIC DNA]</scope>
    <source>
        <tissue evidence="1">Leaves</tissue>
    </source>
</reference>
<evidence type="ECO:0000313" key="2">
    <source>
        <dbReference type="Proteomes" id="UP000516437"/>
    </source>
</evidence>
<keyword evidence="2" id="KW-1185">Reference proteome</keyword>
<dbReference type="PANTHER" id="PTHR31681:SF34">
    <property type="entry name" value="DUF295 DOMAIN-CONTAINING PROTEIN"/>
    <property type="match status" value="1"/>
</dbReference>
<dbReference type="OrthoDB" id="9514740at2759"/>
<proteinExistence type="predicted"/>
<name>A0A6A1UFI2_9ROSI</name>
<comment type="caution">
    <text evidence="1">The sequence shown here is derived from an EMBL/GenBank/DDBJ whole genome shotgun (WGS) entry which is preliminary data.</text>
</comment>
<dbReference type="Gene3D" id="3.90.228.10">
    <property type="match status" value="1"/>
</dbReference>
<dbReference type="EMBL" id="RXIC02000495">
    <property type="protein sequence ID" value="KAB1199111.1"/>
    <property type="molecule type" value="Genomic_DNA"/>
</dbReference>
<protein>
    <submittedName>
        <fullName evidence="1">Uncharacterized protein</fullName>
    </submittedName>
</protein>
<evidence type="ECO:0000313" key="1">
    <source>
        <dbReference type="EMBL" id="KAB1199111.1"/>
    </source>
</evidence>